<dbReference type="Gramene" id="OQU82505">
    <property type="protein sequence ID" value="OQU82505"/>
    <property type="gene ID" value="SORBI_3006G253200"/>
</dbReference>
<gene>
    <name evidence="4" type="ORF">SORBI_3006G253200</name>
</gene>
<feature type="region of interest" description="Disordered" evidence="3">
    <location>
        <begin position="1"/>
        <end position="72"/>
    </location>
</feature>
<dbReference type="Proteomes" id="UP000000768">
    <property type="component" value="Chromosome 6"/>
</dbReference>
<evidence type="ECO:0000256" key="2">
    <source>
        <dbReference type="ARBA" id="ARBA00024341"/>
    </source>
</evidence>
<evidence type="ECO:0000256" key="3">
    <source>
        <dbReference type="SAM" id="MobiDB-lite"/>
    </source>
</evidence>
<evidence type="ECO:0000313" key="5">
    <source>
        <dbReference type="Proteomes" id="UP000000768"/>
    </source>
</evidence>
<sequence length="118" mass="12824">MEHDQGEGTIENATEETPERAVEELIEEPDETISVSSTGPKEGENTSLVEGSSADPEEDHLESASTNLQPGSSTCIAREELLNQKHPVKMQAVIRGHLVRKQASESLQCLLALLKFKG</sequence>
<reference evidence="5" key="2">
    <citation type="journal article" date="2018" name="Plant J.">
        <title>The Sorghum bicolor reference genome: improved assembly, gene annotations, a transcriptome atlas, and signatures of genome organization.</title>
        <authorList>
            <person name="McCormick R.F."/>
            <person name="Truong S.K."/>
            <person name="Sreedasyam A."/>
            <person name="Jenkins J."/>
            <person name="Shu S."/>
            <person name="Sims D."/>
            <person name="Kennedy M."/>
            <person name="Amirebrahimi M."/>
            <person name="Weers B.D."/>
            <person name="McKinley B."/>
            <person name="Mattison A."/>
            <person name="Morishige D.T."/>
            <person name="Grimwood J."/>
            <person name="Schmutz J."/>
            <person name="Mullet J.E."/>
        </authorList>
    </citation>
    <scope>NUCLEOTIDE SEQUENCE [LARGE SCALE GENOMIC DNA]</scope>
    <source>
        <strain evidence="5">cv. BTx623</strain>
    </source>
</reference>
<organism evidence="4 5">
    <name type="scientific">Sorghum bicolor</name>
    <name type="common">Sorghum</name>
    <name type="synonym">Sorghum vulgare</name>
    <dbReference type="NCBI Taxonomy" id="4558"/>
    <lineage>
        <taxon>Eukaryota</taxon>
        <taxon>Viridiplantae</taxon>
        <taxon>Streptophyta</taxon>
        <taxon>Embryophyta</taxon>
        <taxon>Tracheophyta</taxon>
        <taxon>Spermatophyta</taxon>
        <taxon>Magnoliopsida</taxon>
        <taxon>Liliopsida</taxon>
        <taxon>Poales</taxon>
        <taxon>Poaceae</taxon>
        <taxon>PACMAD clade</taxon>
        <taxon>Panicoideae</taxon>
        <taxon>Andropogonodae</taxon>
        <taxon>Andropogoneae</taxon>
        <taxon>Sorghinae</taxon>
        <taxon>Sorghum</taxon>
    </lineage>
</organism>
<comment type="similarity">
    <text evidence="2">Belongs to the IQD family.</text>
</comment>
<dbReference type="STRING" id="4558.A0A1Z5RGF2"/>
<protein>
    <submittedName>
        <fullName evidence="4">Uncharacterized protein</fullName>
    </submittedName>
</protein>
<name>A0A1Z5RGF2_SORBI</name>
<keyword evidence="1" id="KW-0112">Calmodulin-binding</keyword>
<reference evidence="4 5" key="1">
    <citation type="journal article" date="2009" name="Nature">
        <title>The Sorghum bicolor genome and the diversification of grasses.</title>
        <authorList>
            <person name="Paterson A.H."/>
            <person name="Bowers J.E."/>
            <person name="Bruggmann R."/>
            <person name="Dubchak I."/>
            <person name="Grimwood J."/>
            <person name="Gundlach H."/>
            <person name="Haberer G."/>
            <person name="Hellsten U."/>
            <person name="Mitros T."/>
            <person name="Poliakov A."/>
            <person name="Schmutz J."/>
            <person name="Spannagl M."/>
            <person name="Tang H."/>
            <person name="Wang X."/>
            <person name="Wicker T."/>
            <person name="Bharti A.K."/>
            <person name="Chapman J."/>
            <person name="Feltus F.A."/>
            <person name="Gowik U."/>
            <person name="Grigoriev I.V."/>
            <person name="Lyons E."/>
            <person name="Maher C.A."/>
            <person name="Martis M."/>
            <person name="Narechania A."/>
            <person name="Otillar R.P."/>
            <person name="Penning B.W."/>
            <person name="Salamov A.A."/>
            <person name="Wang Y."/>
            <person name="Zhang L."/>
            <person name="Carpita N.C."/>
            <person name="Freeling M."/>
            <person name="Gingle A.R."/>
            <person name="Hash C.T."/>
            <person name="Keller B."/>
            <person name="Klein P."/>
            <person name="Kresovich S."/>
            <person name="McCann M.C."/>
            <person name="Ming R."/>
            <person name="Peterson D.G."/>
            <person name="Mehboob-ur-Rahman"/>
            <person name="Ware D."/>
            <person name="Westhoff P."/>
            <person name="Mayer K.F."/>
            <person name="Messing J."/>
            <person name="Rokhsar D.S."/>
        </authorList>
    </citation>
    <scope>NUCLEOTIDE SEQUENCE [LARGE SCALE GENOMIC DNA]</scope>
    <source>
        <strain evidence="5">cv. BTx623</strain>
    </source>
</reference>
<dbReference type="EMBL" id="CM000765">
    <property type="protein sequence ID" value="OQU82505.1"/>
    <property type="molecule type" value="Genomic_DNA"/>
</dbReference>
<dbReference type="AlphaFoldDB" id="A0A1Z5RGF2"/>
<dbReference type="GO" id="GO:0005516">
    <property type="term" value="F:calmodulin binding"/>
    <property type="evidence" value="ECO:0007669"/>
    <property type="project" value="UniProtKB-KW"/>
</dbReference>
<keyword evidence="5" id="KW-1185">Reference proteome</keyword>
<accession>A0A1Z5RGF2</accession>
<dbReference type="InParanoid" id="A0A1Z5RGF2"/>
<feature type="compositionally biased region" description="Polar residues" evidence="3">
    <location>
        <begin position="63"/>
        <end position="72"/>
    </location>
</feature>
<dbReference type="PROSITE" id="PS50096">
    <property type="entry name" value="IQ"/>
    <property type="match status" value="1"/>
</dbReference>
<proteinExistence type="inferred from homology"/>
<evidence type="ECO:0000256" key="1">
    <source>
        <dbReference type="ARBA" id="ARBA00022860"/>
    </source>
</evidence>
<dbReference type="PANTHER" id="PTHR32295">
    <property type="entry name" value="IQ-DOMAIN 5-RELATED"/>
    <property type="match status" value="1"/>
</dbReference>
<evidence type="ECO:0000313" key="4">
    <source>
        <dbReference type="EMBL" id="OQU82505.1"/>
    </source>
</evidence>
<dbReference type="PANTHER" id="PTHR32295:SF154">
    <property type="entry name" value="PROTEIN IQ-DOMAIN 32"/>
    <property type="match status" value="1"/>
</dbReference>
<feature type="compositionally biased region" description="Polar residues" evidence="3">
    <location>
        <begin position="33"/>
        <end position="50"/>
    </location>
</feature>